<accession>X0YC45</accession>
<feature type="transmembrane region" description="Helical" evidence="1">
    <location>
        <begin position="72"/>
        <end position="90"/>
    </location>
</feature>
<feature type="transmembrane region" description="Helical" evidence="1">
    <location>
        <begin position="41"/>
        <end position="60"/>
    </location>
</feature>
<proteinExistence type="predicted"/>
<feature type="non-terminal residue" evidence="2">
    <location>
        <position position="108"/>
    </location>
</feature>
<keyword evidence="1" id="KW-1133">Transmembrane helix</keyword>
<dbReference type="EMBL" id="BARS01054024">
    <property type="protein sequence ID" value="GAG44862.1"/>
    <property type="molecule type" value="Genomic_DNA"/>
</dbReference>
<keyword evidence="1" id="KW-0472">Membrane</keyword>
<organism evidence="2">
    <name type="scientific">marine sediment metagenome</name>
    <dbReference type="NCBI Taxonomy" id="412755"/>
    <lineage>
        <taxon>unclassified sequences</taxon>
        <taxon>metagenomes</taxon>
        <taxon>ecological metagenomes</taxon>
    </lineage>
</organism>
<evidence type="ECO:0008006" key="3">
    <source>
        <dbReference type="Google" id="ProtNLM"/>
    </source>
</evidence>
<evidence type="ECO:0000256" key="1">
    <source>
        <dbReference type="SAM" id="Phobius"/>
    </source>
</evidence>
<protein>
    <recommendedName>
        <fullName evidence="3">EamA domain-containing protein</fullName>
    </recommendedName>
</protein>
<sequence length="108" mass="11901">MQHMGQPAIVLSAIYTTLAMTVVAVMASIVKWASHGFSSEFLMVVRWGTGLAVFVALYPLTRRVSLRTARWLAQSGVAVCWTAAIFLYYLSVRYVPLMDATLLLNTSA</sequence>
<keyword evidence="1" id="KW-0812">Transmembrane</keyword>
<reference evidence="2" key="1">
    <citation type="journal article" date="2014" name="Front. Microbiol.">
        <title>High frequency of phylogenetically diverse reductive dehalogenase-homologous genes in deep subseafloor sedimentary metagenomes.</title>
        <authorList>
            <person name="Kawai M."/>
            <person name="Futagami T."/>
            <person name="Toyoda A."/>
            <person name="Takaki Y."/>
            <person name="Nishi S."/>
            <person name="Hori S."/>
            <person name="Arai W."/>
            <person name="Tsubouchi T."/>
            <person name="Morono Y."/>
            <person name="Uchiyama I."/>
            <person name="Ito T."/>
            <person name="Fujiyama A."/>
            <person name="Inagaki F."/>
            <person name="Takami H."/>
        </authorList>
    </citation>
    <scope>NUCLEOTIDE SEQUENCE</scope>
    <source>
        <strain evidence="2">Expedition CK06-06</strain>
    </source>
</reference>
<evidence type="ECO:0000313" key="2">
    <source>
        <dbReference type="EMBL" id="GAG44862.1"/>
    </source>
</evidence>
<comment type="caution">
    <text evidence="2">The sequence shown here is derived from an EMBL/GenBank/DDBJ whole genome shotgun (WGS) entry which is preliminary data.</text>
</comment>
<dbReference type="AlphaFoldDB" id="X0YC45"/>
<feature type="transmembrane region" description="Helical" evidence="1">
    <location>
        <begin position="7"/>
        <end position="29"/>
    </location>
</feature>
<gene>
    <name evidence="2" type="ORF">S01H1_80058</name>
</gene>
<name>X0YC45_9ZZZZ</name>